<dbReference type="EMBL" id="QGDC01000002">
    <property type="protein sequence ID" value="RCH56120.1"/>
    <property type="molecule type" value="Genomic_DNA"/>
</dbReference>
<gene>
    <name evidence="1" type="ORF">DJ568_05075</name>
</gene>
<keyword evidence="2" id="KW-1185">Reference proteome</keyword>
<accession>A0A367GS97</accession>
<dbReference type="InterPro" id="IPR016024">
    <property type="entry name" value="ARM-type_fold"/>
</dbReference>
<dbReference type="RefSeq" id="WP_114004157.1">
    <property type="nucleotide sequence ID" value="NZ_QGDC01000002.1"/>
</dbReference>
<evidence type="ECO:0000313" key="1">
    <source>
        <dbReference type="EMBL" id="RCH56120.1"/>
    </source>
</evidence>
<proteinExistence type="predicted"/>
<protein>
    <recommendedName>
        <fullName evidence="3">HEAT repeat domain-containing protein</fullName>
    </recommendedName>
</protein>
<evidence type="ECO:0000313" key="2">
    <source>
        <dbReference type="Proteomes" id="UP000253209"/>
    </source>
</evidence>
<evidence type="ECO:0008006" key="3">
    <source>
        <dbReference type="Google" id="ProtNLM"/>
    </source>
</evidence>
<dbReference type="Gene3D" id="1.25.10.10">
    <property type="entry name" value="Leucine-rich Repeat Variant"/>
    <property type="match status" value="1"/>
</dbReference>
<name>A0A367GS97_9SPHI</name>
<dbReference type="Proteomes" id="UP000253209">
    <property type="component" value="Unassembled WGS sequence"/>
</dbReference>
<dbReference type="OrthoDB" id="979487at2"/>
<comment type="caution">
    <text evidence="1">The sequence shown here is derived from an EMBL/GenBank/DDBJ whole genome shotgun (WGS) entry which is preliminary data.</text>
</comment>
<organism evidence="1 2">
    <name type="scientific">Mucilaginibacter hurinus</name>
    <dbReference type="NCBI Taxonomy" id="2201324"/>
    <lineage>
        <taxon>Bacteria</taxon>
        <taxon>Pseudomonadati</taxon>
        <taxon>Bacteroidota</taxon>
        <taxon>Sphingobacteriia</taxon>
        <taxon>Sphingobacteriales</taxon>
        <taxon>Sphingobacteriaceae</taxon>
        <taxon>Mucilaginibacter</taxon>
    </lineage>
</organism>
<dbReference type="InterPro" id="IPR011989">
    <property type="entry name" value="ARM-like"/>
</dbReference>
<sequence length="187" mass="21274">MLSQQLLAKLISSTIGKAKVLELTSTITEQQFPLCDLIDLTFHPDKKIAFRASWILENVLMQNANAYVTDLPYLLHRFPEVNHASSQRHYANILTRLTSSKGHPDIKAALANINMEPVVEKLFDWMIDPKVLVAVKCSAAEALMHLSQRYDWITEELRNQLEFLMRNGTAALQARGKMILKKIQTKS</sequence>
<reference evidence="1 2" key="1">
    <citation type="submission" date="2018-05" db="EMBL/GenBank/DDBJ databases">
        <title>Mucilaginibacter hurinus sp. nov., isolated from briquette warehouse soil.</title>
        <authorList>
            <person name="Choi L."/>
        </authorList>
    </citation>
    <scope>NUCLEOTIDE SEQUENCE [LARGE SCALE GENOMIC DNA]</scope>
    <source>
        <strain evidence="1 2">ZR32</strain>
    </source>
</reference>
<dbReference type="AlphaFoldDB" id="A0A367GS97"/>
<dbReference type="SUPFAM" id="SSF48371">
    <property type="entry name" value="ARM repeat"/>
    <property type="match status" value="1"/>
</dbReference>